<organism evidence="5 6">
    <name type="scientific">Mytilus edulis</name>
    <name type="common">Blue mussel</name>
    <dbReference type="NCBI Taxonomy" id="6550"/>
    <lineage>
        <taxon>Eukaryota</taxon>
        <taxon>Metazoa</taxon>
        <taxon>Spiralia</taxon>
        <taxon>Lophotrochozoa</taxon>
        <taxon>Mollusca</taxon>
        <taxon>Bivalvia</taxon>
        <taxon>Autobranchia</taxon>
        <taxon>Pteriomorphia</taxon>
        <taxon>Mytilida</taxon>
        <taxon>Mytiloidea</taxon>
        <taxon>Mytilidae</taxon>
        <taxon>Mytilinae</taxon>
        <taxon>Mytilus</taxon>
    </lineage>
</organism>
<evidence type="ECO:0000256" key="1">
    <source>
        <dbReference type="ARBA" id="ARBA00007831"/>
    </source>
</evidence>
<comment type="domain">
    <text evidence="4">A pair of annexin repeats may form one binding site for calcium and phospholipid.</text>
</comment>
<dbReference type="PRINTS" id="PR00196">
    <property type="entry name" value="ANNEXIN"/>
</dbReference>
<dbReference type="GO" id="GO:0005634">
    <property type="term" value="C:nucleus"/>
    <property type="evidence" value="ECO:0007669"/>
    <property type="project" value="TreeGrafter"/>
</dbReference>
<dbReference type="SUPFAM" id="SSF47874">
    <property type="entry name" value="Annexin"/>
    <property type="match status" value="1"/>
</dbReference>
<dbReference type="PROSITE" id="PS51897">
    <property type="entry name" value="ANNEXIN_2"/>
    <property type="match status" value="2"/>
</dbReference>
<keyword evidence="3 4" id="KW-0041">Annexin</keyword>
<dbReference type="InterPro" id="IPR018502">
    <property type="entry name" value="Annexin_repeat"/>
</dbReference>
<evidence type="ECO:0000313" key="6">
    <source>
        <dbReference type="Proteomes" id="UP000683360"/>
    </source>
</evidence>
<dbReference type="GO" id="GO:0001786">
    <property type="term" value="F:phosphatidylserine binding"/>
    <property type="evidence" value="ECO:0007669"/>
    <property type="project" value="TreeGrafter"/>
</dbReference>
<dbReference type="SMART" id="SM00335">
    <property type="entry name" value="ANX"/>
    <property type="match status" value="2"/>
</dbReference>
<dbReference type="GO" id="GO:0005886">
    <property type="term" value="C:plasma membrane"/>
    <property type="evidence" value="ECO:0007669"/>
    <property type="project" value="TreeGrafter"/>
</dbReference>
<evidence type="ECO:0000256" key="3">
    <source>
        <dbReference type="ARBA" id="ARBA00023216"/>
    </source>
</evidence>
<keyword evidence="2 4" id="KW-0677">Repeat</keyword>
<evidence type="ECO:0000313" key="5">
    <source>
        <dbReference type="EMBL" id="CAG2210015.1"/>
    </source>
</evidence>
<dbReference type="InterPro" id="IPR018252">
    <property type="entry name" value="Annexin_repeat_CS"/>
</dbReference>
<dbReference type="GO" id="GO:0005509">
    <property type="term" value="F:calcium ion binding"/>
    <property type="evidence" value="ECO:0007669"/>
    <property type="project" value="InterPro"/>
</dbReference>
<comment type="similarity">
    <text evidence="1 4">Belongs to the annexin family.</text>
</comment>
<dbReference type="PANTHER" id="PTHR10502">
    <property type="entry name" value="ANNEXIN"/>
    <property type="match status" value="1"/>
</dbReference>
<dbReference type="InterPro" id="IPR001464">
    <property type="entry name" value="Annexin"/>
</dbReference>
<dbReference type="Gene3D" id="1.10.220.10">
    <property type="entry name" value="Annexin"/>
    <property type="match status" value="2"/>
</dbReference>
<comment type="caution">
    <text evidence="5">The sequence shown here is derived from an EMBL/GenBank/DDBJ whole genome shotgun (WGS) entry which is preliminary data.</text>
</comment>
<accession>A0A8S3RN06</accession>
<dbReference type="OrthoDB" id="37886at2759"/>
<protein>
    <recommendedName>
        <fullName evidence="4">Annexin</fullName>
    </recommendedName>
</protein>
<dbReference type="GO" id="GO:0005544">
    <property type="term" value="F:calcium-dependent phospholipid binding"/>
    <property type="evidence" value="ECO:0007669"/>
    <property type="project" value="UniProtKB-KW"/>
</dbReference>
<dbReference type="AlphaFoldDB" id="A0A8S3RN06"/>
<dbReference type="PANTHER" id="PTHR10502:SF102">
    <property type="entry name" value="ANNEXIN B11"/>
    <property type="match status" value="1"/>
</dbReference>
<reference evidence="5" key="1">
    <citation type="submission" date="2021-03" db="EMBL/GenBank/DDBJ databases">
        <authorList>
            <person name="Bekaert M."/>
        </authorList>
    </citation>
    <scope>NUCLEOTIDE SEQUENCE</scope>
</reference>
<dbReference type="FunFam" id="1.10.220.10:FF:000001">
    <property type="entry name" value="Annexin"/>
    <property type="match status" value="1"/>
</dbReference>
<proteinExistence type="inferred from homology"/>
<dbReference type="GO" id="GO:0005737">
    <property type="term" value="C:cytoplasm"/>
    <property type="evidence" value="ECO:0007669"/>
    <property type="project" value="TreeGrafter"/>
</dbReference>
<evidence type="ECO:0000256" key="2">
    <source>
        <dbReference type="ARBA" id="ARBA00022737"/>
    </source>
</evidence>
<name>A0A8S3RN06_MYTED</name>
<dbReference type="PROSITE" id="PS00223">
    <property type="entry name" value="ANNEXIN_1"/>
    <property type="match status" value="1"/>
</dbReference>
<dbReference type="GO" id="GO:0012506">
    <property type="term" value="C:vesicle membrane"/>
    <property type="evidence" value="ECO:0007669"/>
    <property type="project" value="TreeGrafter"/>
</dbReference>
<dbReference type="FunFam" id="1.10.220.10:FF:000010">
    <property type="entry name" value="Annexin"/>
    <property type="match status" value="1"/>
</dbReference>
<sequence length="219" mass="24945">MSSPDFDAMNLNKAIKGLGTDEQVLVEVICTRSNEQIKAFKEAYKRLYNKELEADVAGDTSGNFKRLLVGLLQANRDESKEFDRNKAKQDAQALVEAGEKNGAQMSRDLMLFWYRGVLPMRCIRSKSSHFCDELYKSMKGLGTDDDTLCRVLVSRCEVDMVQIKEEFQKKYKQTLAMFISDDVSGDYKDLCLALLGEQQPAPVEKKKKVIHSIDRLLRN</sequence>
<dbReference type="InterPro" id="IPR037104">
    <property type="entry name" value="Annexin_sf"/>
</dbReference>
<dbReference type="EMBL" id="CAJPWZ010001218">
    <property type="protein sequence ID" value="CAG2210015.1"/>
    <property type="molecule type" value="Genomic_DNA"/>
</dbReference>
<keyword evidence="6" id="KW-1185">Reference proteome</keyword>
<keyword evidence="4" id="KW-0111">Calcium/phospholipid-binding</keyword>
<dbReference type="Pfam" id="PF00191">
    <property type="entry name" value="Annexin"/>
    <property type="match status" value="2"/>
</dbReference>
<dbReference type="Proteomes" id="UP000683360">
    <property type="component" value="Unassembled WGS sequence"/>
</dbReference>
<evidence type="ECO:0000256" key="4">
    <source>
        <dbReference type="RuleBase" id="RU003540"/>
    </source>
</evidence>
<gene>
    <name evidence="5" type="ORF">MEDL_24108</name>
</gene>
<keyword evidence="4" id="KW-0106">Calcium</keyword>